<accession>A0ABU0T8M2</accession>
<name>A0ABU0T8M2_9ACTN</name>
<keyword evidence="2" id="KW-0732">Signal</keyword>
<sequence>MSQQPQRGRTGRTFTARGARRAALIGSLALLPLATACSGGGDDKPAGDSKPSTAAMAAVVAPAKVEVIANLTGCKVKIRTDADELREGVCHTPEGDYLITTFPEEKYKLTWLDSAAIYGGKYLVGPRWAISAKPKMLGPLRKKVGGTIQDLEAMHATKPSPSSSKSSSKYGPEPSSS</sequence>
<feature type="compositionally biased region" description="Low complexity" evidence="1">
    <location>
        <begin position="158"/>
        <end position="177"/>
    </location>
</feature>
<feature type="signal peptide" evidence="2">
    <location>
        <begin position="1"/>
        <end position="36"/>
    </location>
</feature>
<dbReference type="EMBL" id="JAUSZI010000002">
    <property type="protein sequence ID" value="MDQ1032130.1"/>
    <property type="molecule type" value="Genomic_DNA"/>
</dbReference>
<evidence type="ECO:0000256" key="1">
    <source>
        <dbReference type="SAM" id="MobiDB-lite"/>
    </source>
</evidence>
<evidence type="ECO:0000313" key="4">
    <source>
        <dbReference type="Proteomes" id="UP001230328"/>
    </source>
</evidence>
<comment type="caution">
    <text evidence="3">The sequence shown here is derived from an EMBL/GenBank/DDBJ whole genome shotgun (WGS) entry which is preliminary data.</text>
</comment>
<proteinExistence type="predicted"/>
<gene>
    <name evidence="3" type="ORF">QF035_009712</name>
</gene>
<protein>
    <recommendedName>
        <fullName evidence="5">Lipoprotein</fullName>
    </recommendedName>
</protein>
<reference evidence="3 4" key="1">
    <citation type="submission" date="2023-07" db="EMBL/GenBank/DDBJ databases">
        <title>Comparative genomics of wheat-associated soil bacteria to identify genetic determinants of phenazine resistance.</title>
        <authorList>
            <person name="Mouncey N."/>
        </authorList>
    </citation>
    <scope>NUCLEOTIDE SEQUENCE [LARGE SCALE GENOMIC DNA]</scope>
    <source>
        <strain evidence="3 4">V2I4</strain>
    </source>
</reference>
<evidence type="ECO:0008006" key="5">
    <source>
        <dbReference type="Google" id="ProtNLM"/>
    </source>
</evidence>
<feature type="chain" id="PRO_5047218359" description="Lipoprotein" evidence="2">
    <location>
        <begin position="37"/>
        <end position="177"/>
    </location>
</feature>
<feature type="region of interest" description="Disordered" evidence="1">
    <location>
        <begin position="148"/>
        <end position="177"/>
    </location>
</feature>
<dbReference type="Proteomes" id="UP001230328">
    <property type="component" value="Unassembled WGS sequence"/>
</dbReference>
<evidence type="ECO:0000256" key="2">
    <source>
        <dbReference type="SAM" id="SignalP"/>
    </source>
</evidence>
<organism evidence="3 4">
    <name type="scientific">Streptomyces umbrinus</name>
    <dbReference type="NCBI Taxonomy" id="67370"/>
    <lineage>
        <taxon>Bacteria</taxon>
        <taxon>Bacillati</taxon>
        <taxon>Actinomycetota</taxon>
        <taxon>Actinomycetes</taxon>
        <taxon>Kitasatosporales</taxon>
        <taxon>Streptomycetaceae</taxon>
        <taxon>Streptomyces</taxon>
        <taxon>Streptomyces phaeochromogenes group</taxon>
    </lineage>
</organism>
<evidence type="ECO:0000313" key="3">
    <source>
        <dbReference type="EMBL" id="MDQ1032130.1"/>
    </source>
</evidence>
<keyword evidence="4" id="KW-1185">Reference proteome</keyword>
<dbReference type="RefSeq" id="WP_373466846.1">
    <property type="nucleotide sequence ID" value="NZ_JAUSZI010000002.1"/>
</dbReference>